<feature type="binding site" evidence="6">
    <location>
        <position position="414"/>
    </location>
    <ligand>
        <name>ATP</name>
        <dbReference type="ChEBI" id="CHEBI:30616"/>
    </ligand>
</feature>
<comment type="subunit">
    <text evidence="6 8">Forms a cylinder of 14 subunits composed of two heptameric rings stacked back-to-back. Interacts with the co-chaperonin GroES.</text>
</comment>
<comment type="caution">
    <text evidence="9">The sequence shown here is derived from an EMBL/GenBank/DDBJ whole genome shotgun (WGS) entry which is preliminary data.</text>
</comment>
<keyword evidence="4 6" id="KW-0143">Chaperone</keyword>
<evidence type="ECO:0000256" key="4">
    <source>
        <dbReference type="ARBA" id="ARBA00023186"/>
    </source>
</evidence>
<keyword evidence="5 6" id="KW-0413">Isomerase</keyword>
<sequence length="546" mass="58453">MAKQLLFGEEARRQILKGVEQLARAVKVTLGPKGRNVVLDKKFGSPTITKDGVTVAKEIELEEPFENMGAQMVKEVAEKTSDTAGDGTTTATVLAEAIYRQGLKNVTSGANPMSLKRGIEKAVEVVVKELEGLSKPIKDKKEIAQVAYIAANCDKVIGDQIAEAMDKVGKDGVITVEEAKSTITSLNVVEGMQFDQGYLSPYFVTDAERMTCNLESPYILIFEKKISSLKDIVPLLEKIARTGRPFLIIAEEVDGEALATLVVNKIRGTLSCCAVKAPGYGDRRKAMLDDIAVLTGGKAITEDLGIKLENVDLNDLGQAKRINIDKENTTIIEGAGKTTAINGRVAQIRKQIDDSDSDYDKEKLQERLAKLSGGVAVINVGAATETEMKEKKARVEDALHATRAAVEEGIIPGGGVGLIRALPALDKLKLKGDEAIGIDIIRRAIEEPLRQLVENAGLEGSVVVQKVKSEKTSVGYDVNQDELVDMIEAGVIDPKKVTRTALQNAASIAALLLTTESVITDIPEKDKPAMPAMPGGGMGGMGGGMY</sequence>
<dbReference type="InterPro" id="IPR027413">
    <property type="entry name" value="GROEL-like_equatorial_sf"/>
</dbReference>
<dbReference type="NCBIfam" id="TIGR02348">
    <property type="entry name" value="GroEL"/>
    <property type="match status" value="1"/>
</dbReference>
<comment type="subcellular location">
    <subcellularLocation>
        <location evidence="6">Cytoplasm</location>
    </subcellularLocation>
</comment>
<accession>A0A2H0LY91</accession>
<dbReference type="SUPFAM" id="SSF52029">
    <property type="entry name" value="GroEL apical domain-like"/>
    <property type="match status" value="1"/>
</dbReference>
<dbReference type="GO" id="GO:0140662">
    <property type="term" value="F:ATP-dependent protein folding chaperone"/>
    <property type="evidence" value="ECO:0007669"/>
    <property type="project" value="InterPro"/>
</dbReference>
<dbReference type="GO" id="GO:0016853">
    <property type="term" value="F:isomerase activity"/>
    <property type="evidence" value="ECO:0007669"/>
    <property type="project" value="UniProtKB-KW"/>
</dbReference>
<dbReference type="InterPro" id="IPR027410">
    <property type="entry name" value="TCP-1-like_intermed_sf"/>
</dbReference>
<dbReference type="CDD" id="cd03344">
    <property type="entry name" value="GroEL"/>
    <property type="match status" value="1"/>
</dbReference>
<dbReference type="FunFam" id="3.50.7.10:FF:000001">
    <property type="entry name" value="60 kDa chaperonin"/>
    <property type="match status" value="1"/>
</dbReference>
<dbReference type="GO" id="GO:0042026">
    <property type="term" value="P:protein refolding"/>
    <property type="evidence" value="ECO:0007669"/>
    <property type="project" value="UniProtKB-UniRule"/>
</dbReference>
<dbReference type="Pfam" id="PF00118">
    <property type="entry name" value="Cpn60_TCP1"/>
    <property type="match status" value="1"/>
</dbReference>
<dbReference type="Gene3D" id="3.50.7.10">
    <property type="entry name" value="GroEL"/>
    <property type="match status" value="1"/>
</dbReference>
<dbReference type="GO" id="GO:0005524">
    <property type="term" value="F:ATP binding"/>
    <property type="evidence" value="ECO:0007669"/>
    <property type="project" value="UniProtKB-UniRule"/>
</dbReference>
<dbReference type="NCBIfam" id="NF009488">
    <property type="entry name" value="PRK12850.1"/>
    <property type="match status" value="1"/>
</dbReference>
<dbReference type="Gene3D" id="3.30.260.10">
    <property type="entry name" value="TCP-1-like chaperonin intermediate domain"/>
    <property type="match status" value="1"/>
</dbReference>
<evidence type="ECO:0000256" key="5">
    <source>
        <dbReference type="ARBA" id="ARBA00023235"/>
    </source>
</evidence>
<feature type="binding site" evidence="6">
    <location>
        <begin position="29"/>
        <end position="32"/>
    </location>
    <ligand>
        <name>ATP</name>
        <dbReference type="ChEBI" id="CHEBI:30616"/>
    </ligand>
</feature>
<proteinExistence type="inferred from homology"/>
<name>A0A2H0LY91_9BACT</name>
<evidence type="ECO:0000256" key="8">
    <source>
        <dbReference type="RuleBase" id="RU000419"/>
    </source>
</evidence>
<dbReference type="PRINTS" id="PR00298">
    <property type="entry name" value="CHAPERONIN60"/>
</dbReference>
<evidence type="ECO:0000313" key="10">
    <source>
        <dbReference type="Proteomes" id="UP000229641"/>
    </source>
</evidence>
<dbReference type="NCBIfam" id="NF009489">
    <property type="entry name" value="PRK12851.1"/>
    <property type="match status" value="1"/>
</dbReference>
<dbReference type="EC" id="5.6.1.7" evidence="6"/>
<dbReference type="Proteomes" id="UP000229641">
    <property type="component" value="Unassembled WGS sequence"/>
</dbReference>
<dbReference type="GO" id="GO:0005737">
    <property type="term" value="C:cytoplasm"/>
    <property type="evidence" value="ECO:0007669"/>
    <property type="project" value="UniProtKB-SubCell"/>
</dbReference>
<dbReference type="InterPro" id="IPR018370">
    <property type="entry name" value="Chaperonin_Cpn60_CS"/>
</dbReference>
<dbReference type="InterPro" id="IPR027409">
    <property type="entry name" value="GroEL-like_apical_dom_sf"/>
</dbReference>
<dbReference type="NCBIfam" id="NF009487">
    <property type="entry name" value="PRK12849.1"/>
    <property type="match status" value="1"/>
</dbReference>
<evidence type="ECO:0000256" key="7">
    <source>
        <dbReference type="RuleBase" id="RU000418"/>
    </source>
</evidence>
<dbReference type="PROSITE" id="PS00296">
    <property type="entry name" value="CHAPERONINS_CPN60"/>
    <property type="match status" value="1"/>
</dbReference>
<comment type="function">
    <text evidence="6 8">Together with its co-chaperonin GroES, plays an essential role in assisting protein folding. The GroEL-GroES system forms a nano-cage that allows encapsulation of the non-native substrate proteins and provides a physical environment optimized to promote and accelerate protein folding.</text>
</comment>
<dbReference type="EMBL" id="PCWA01000106">
    <property type="protein sequence ID" value="PIQ88455.1"/>
    <property type="molecule type" value="Genomic_DNA"/>
</dbReference>
<organism evidence="9 10">
    <name type="scientific">Candidatus Ghiorseimicrobium undicola</name>
    <dbReference type="NCBI Taxonomy" id="1974746"/>
    <lineage>
        <taxon>Bacteria</taxon>
        <taxon>Pseudomonadati</taxon>
        <taxon>Candidatus Omnitrophota</taxon>
        <taxon>Candidatus Ghiorseimicrobium</taxon>
    </lineage>
</organism>
<dbReference type="InterPro" id="IPR001844">
    <property type="entry name" value="Cpn60/GroEL"/>
</dbReference>
<evidence type="ECO:0000256" key="2">
    <source>
        <dbReference type="ARBA" id="ARBA00022741"/>
    </source>
</evidence>
<feature type="binding site" evidence="6">
    <location>
        <position position="493"/>
    </location>
    <ligand>
        <name>ATP</name>
        <dbReference type="ChEBI" id="CHEBI:30616"/>
    </ligand>
</feature>
<dbReference type="Gene3D" id="1.10.560.10">
    <property type="entry name" value="GroEL-like equatorial domain"/>
    <property type="match status" value="1"/>
</dbReference>
<dbReference type="SUPFAM" id="SSF48592">
    <property type="entry name" value="GroEL equatorial domain-like"/>
    <property type="match status" value="1"/>
</dbReference>
<evidence type="ECO:0000313" key="9">
    <source>
        <dbReference type="EMBL" id="PIQ88455.1"/>
    </source>
</evidence>
<dbReference type="GO" id="GO:0051082">
    <property type="term" value="F:unfolded protein binding"/>
    <property type="evidence" value="ECO:0007669"/>
    <property type="project" value="UniProtKB-UniRule"/>
</dbReference>
<evidence type="ECO:0000256" key="6">
    <source>
        <dbReference type="HAMAP-Rule" id="MF_00600"/>
    </source>
</evidence>
<dbReference type="AlphaFoldDB" id="A0A2H0LY91"/>
<keyword evidence="2 6" id="KW-0547">Nucleotide-binding</keyword>
<comment type="similarity">
    <text evidence="1 6 7">Belongs to the chaperonin (HSP60) family.</text>
</comment>
<protein>
    <recommendedName>
        <fullName evidence="6">Chaperonin GroEL</fullName>
        <ecNumber evidence="6">5.6.1.7</ecNumber>
    </recommendedName>
    <alternativeName>
        <fullName evidence="6">60 kDa chaperonin</fullName>
    </alternativeName>
    <alternativeName>
        <fullName evidence="6">Chaperonin-60</fullName>
        <shortName evidence="6">Cpn60</shortName>
    </alternativeName>
</protein>
<feature type="binding site" evidence="6">
    <location>
        <begin position="86"/>
        <end position="90"/>
    </location>
    <ligand>
        <name>ATP</name>
        <dbReference type="ChEBI" id="CHEBI:30616"/>
    </ligand>
</feature>
<keyword evidence="3 6" id="KW-0067">ATP-binding</keyword>
<dbReference type="NCBIfam" id="NF000592">
    <property type="entry name" value="PRK00013.1"/>
    <property type="match status" value="1"/>
</dbReference>
<evidence type="ECO:0000256" key="1">
    <source>
        <dbReference type="ARBA" id="ARBA00006607"/>
    </source>
</evidence>
<keyword evidence="6" id="KW-0963">Cytoplasm</keyword>
<reference evidence="9 10" key="1">
    <citation type="submission" date="2017-09" db="EMBL/GenBank/DDBJ databases">
        <title>Depth-based differentiation of microbial function through sediment-hosted aquifers and enrichment of novel symbionts in the deep terrestrial subsurface.</title>
        <authorList>
            <person name="Probst A.J."/>
            <person name="Ladd B."/>
            <person name="Jarett J.K."/>
            <person name="Geller-Mcgrath D.E."/>
            <person name="Sieber C.M."/>
            <person name="Emerson J.B."/>
            <person name="Anantharaman K."/>
            <person name="Thomas B.C."/>
            <person name="Malmstrom R."/>
            <person name="Stieglmeier M."/>
            <person name="Klingl A."/>
            <person name="Woyke T."/>
            <person name="Ryan C.M."/>
            <person name="Banfield J.F."/>
        </authorList>
    </citation>
    <scope>NUCLEOTIDE SEQUENCE [LARGE SCALE GENOMIC DNA]</scope>
    <source>
        <strain evidence="9">CG11_big_fil_rev_8_21_14_0_20_42_13</strain>
    </source>
</reference>
<comment type="caution">
    <text evidence="6">Lacks conserved residue(s) required for the propagation of feature annotation.</text>
</comment>
<feature type="binding site" evidence="6">
    <location>
        <position position="50"/>
    </location>
    <ligand>
        <name>ATP</name>
        <dbReference type="ChEBI" id="CHEBI:30616"/>
    </ligand>
</feature>
<dbReference type="InterPro" id="IPR002423">
    <property type="entry name" value="Cpn60/GroEL/TCP-1"/>
</dbReference>
<dbReference type="PANTHER" id="PTHR45633">
    <property type="entry name" value="60 KDA HEAT SHOCK PROTEIN, MITOCHONDRIAL"/>
    <property type="match status" value="1"/>
</dbReference>
<dbReference type="SUPFAM" id="SSF54849">
    <property type="entry name" value="GroEL-intermediate domain like"/>
    <property type="match status" value="1"/>
</dbReference>
<evidence type="ECO:0000256" key="3">
    <source>
        <dbReference type="ARBA" id="ARBA00022840"/>
    </source>
</evidence>
<gene>
    <name evidence="6 9" type="primary">groL</name>
    <name evidence="6" type="synonym">groEL</name>
    <name evidence="9" type="ORF">COV72_08220</name>
</gene>
<dbReference type="HAMAP" id="MF_00600">
    <property type="entry name" value="CH60"/>
    <property type="match status" value="1"/>
</dbReference>